<gene>
    <name evidence="1" type="ORF">BSZ36_14340</name>
</gene>
<evidence type="ECO:0000313" key="1">
    <source>
        <dbReference type="EMBL" id="OZC04059.1"/>
    </source>
</evidence>
<proteinExistence type="predicted"/>
<keyword evidence="2" id="KW-1185">Reference proteome</keyword>
<evidence type="ECO:0000313" key="2">
    <source>
        <dbReference type="Proteomes" id="UP000216446"/>
    </source>
</evidence>
<dbReference type="EMBL" id="MQWB01000001">
    <property type="protein sequence ID" value="OZC04059.1"/>
    <property type="molecule type" value="Genomic_DNA"/>
</dbReference>
<dbReference type="RefSeq" id="WP_094550111.1">
    <property type="nucleotide sequence ID" value="NZ_MQWB01000001.1"/>
</dbReference>
<organism evidence="1 2">
    <name type="scientific">Rubricoccus marinus</name>
    <dbReference type="NCBI Taxonomy" id="716817"/>
    <lineage>
        <taxon>Bacteria</taxon>
        <taxon>Pseudomonadati</taxon>
        <taxon>Rhodothermota</taxon>
        <taxon>Rhodothermia</taxon>
        <taxon>Rhodothermales</taxon>
        <taxon>Rubricoccaceae</taxon>
        <taxon>Rubricoccus</taxon>
    </lineage>
</organism>
<protein>
    <submittedName>
        <fullName evidence="1">Uncharacterized protein</fullName>
    </submittedName>
</protein>
<name>A0A259U237_9BACT</name>
<dbReference type="InParanoid" id="A0A259U237"/>
<sequence length="101" mass="11104">MKPATVLRELEDALRTLDVRVRRERGTFRGGLCTVAGREVVVLNKLHPPEAQLVVLAESMRELPHDELYLRPAVRAVVDDVWSELDAGVDALAGTSGEDDA</sequence>
<dbReference type="AlphaFoldDB" id="A0A259U237"/>
<reference evidence="1 2" key="1">
    <citation type="submission" date="2016-11" db="EMBL/GenBank/DDBJ databases">
        <title>Study of marine rhodopsin-containing bacteria.</title>
        <authorList>
            <person name="Yoshizawa S."/>
            <person name="Kumagai Y."/>
            <person name="Kogure K."/>
        </authorList>
    </citation>
    <scope>NUCLEOTIDE SEQUENCE [LARGE SCALE GENOMIC DNA]</scope>
    <source>
        <strain evidence="1 2">SG-29</strain>
    </source>
</reference>
<dbReference type="Proteomes" id="UP000216446">
    <property type="component" value="Unassembled WGS sequence"/>
</dbReference>
<dbReference type="OrthoDB" id="1524666at2"/>
<accession>A0A259U237</accession>
<comment type="caution">
    <text evidence="1">The sequence shown here is derived from an EMBL/GenBank/DDBJ whole genome shotgun (WGS) entry which is preliminary data.</text>
</comment>